<gene>
    <name evidence="2" type="ORF">GCM10010307_25730</name>
</gene>
<sequence>MQHLQPRLAASGLLEGEAGRRGVAPQAEQDPVVSQCCAGSLAVAPDDEQWAFGVGGDPRPARAEQQSGEAAVAAGADDGEGGDPRCPT</sequence>
<keyword evidence="3" id="KW-1185">Reference proteome</keyword>
<feature type="region of interest" description="Disordered" evidence="1">
    <location>
        <begin position="55"/>
        <end position="88"/>
    </location>
</feature>
<proteinExistence type="predicted"/>
<feature type="region of interest" description="Disordered" evidence="1">
    <location>
        <begin position="1"/>
        <end position="30"/>
    </location>
</feature>
<dbReference type="EMBL" id="BAAASJ010000027">
    <property type="protein sequence ID" value="GAA2632428.1"/>
    <property type="molecule type" value="Genomic_DNA"/>
</dbReference>
<accession>A0ABN3QR36</accession>
<protein>
    <submittedName>
        <fullName evidence="2">Uncharacterized protein</fullName>
    </submittedName>
</protein>
<name>A0ABN3QR36_9ACTN</name>
<organism evidence="2 3">
    <name type="scientific">Streptomyces vastus</name>
    <dbReference type="NCBI Taxonomy" id="285451"/>
    <lineage>
        <taxon>Bacteria</taxon>
        <taxon>Bacillati</taxon>
        <taxon>Actinomycetota</taxon>
        <taxon>Actinomycetes</taxon>
        <taxon>Kitasatosporales</taxon>
        <taxon>Streptomycetaceae</taxon>
        <taxon>Streptomyces</taxon>
    </lineage>
</organism>
<reference evidence="2 3" key="1">
    <citation type="journal article" date="2019" name="Int. J. Syst. Evol. Microbiol.">
        <title>The Global Catalogue of Microorganisms (GCM) 10K type strain sequencing project: providing services to taxonomists for standard genome sequencing and annotation.</title>
        <authorList>
            <consortium name="The Broad Institute Genomics Platform"/>
            <consortium name="The Broad Institute Genome Sequencing Center for Infectious Disease"/>
            <person name="Wu L."/>
            <person name="Ma J."/>
        </authorList>
    </citation>
    <scope>NUCLEOTIDE SEQUENCE [LARGE SCALE GENOMIC DNA]</scope>
    <source>
        <strain evidence="2 3">JCM 4524</strain>
    </source>
</reference>
<comment type="caution">
    <text evidence="2">The sequence shown here is derived from an EMBL/GenBank/DDBJ whole genome shotgun (WGS) entry which is preliminary data.</text>
</comment>
<evidence type="ECO:0000313" key="3">
    <source>
        <dbReference type="Proteomes" id="UP001500151"/>
    </source>
</evidence>
<evidence type="ECO:0000256" key="1">
    <source>
        <dbReference type="SAM" id="MobiDB-lite"/>
    </source>
</evidence>
<evidence type="ECO:0000313" key="2">
    <source>
        <dbReference type="EMBL" id="GAA2632428.1"/>
    </source>
</evidence>
<dbReference type="Proteomes" id="UP001500151">
    <property type="component" value="Unassembled WGS sequence"/>
</dbReference>